<name>A0ABZ1CYR6_9TREE</name>
<proteinExistence type="predicted"/>
<feature type="region of interest" description="Disordered" evidence="1">
    <location>
        <begin position="457"/>
        <end position="484"/>
    </location>
</feature>
<feature type="compositionally biased region" description="Basic and acidic residues" evidence="1">
    <location>
        <begin position="68"/>
        <end position="77"/>
    </location>
</feature>
<feature type="compositionally biased region" description="Basic and acidic residues" evidence="1">
    <location>
        <begin position="302"/>
        <end position="311"/>
    </location>
</feature>
<dbReference type="RefSeq" id="XP_062791521.1">
    <property type="nucleotide sequence ID" value="XM_062935470.1"/>
</dbReference>
<gene>
    <name evidence="2" type="ORF">IL334_003744</name>
</gene>
<accession>A0ABZ1CYR6</accession>
<dbReference type="Proteomes" id="UP001329825">
    <property type="component" value="Chromosome 4"/>
</dbReference>
<evidence type="ECO:0008006" key="4">
    <source>
        <dbReference type="Google" id="ProtNLM"/>
    </source>
</evidence>
<organism evidence="2 3">
    <name type="scientific">Kwoniella shivajii</name>
    <dbReference type="NCBI Taxonomy" id="564305"/>
    <lineage>
        <taxon>Eukaryota</taxon>
        <taxon>Fungi</taxon>
        <taxon>Dikarya</taxon>
        <taxon>Basidiomycota</taxon>
        <taxon>Agaricomycotina</taxon>
        <taxon>Tremellomycetes</taxon>
        <taxon>Tremellales</taxon>
        <taxon>Cryptococcaceae</taxon>
        <taxon>Kwoniella</taxon>
    </lineage>
</organism>
<dbReference type="GeneID" id="87955875"/>
<evidence type="ECO:0000313" key="3">
    <source>
        <dbReference type="Proteomes" id="UP001329825"/>
    </source>
</evidence>
<sequence>MEQVDLVRALESIDNDSHILAHHVAEQDQEQGIDQASEREHIHIAQQTLNDLQPNGKGSEADGEGEADNSHDGRELNEWTREQLQAEIVKLRRLAQLKPCGPQEDKYEQVQAALTAVSAAIVSTPIPTVDPSLQSPSADEQHAQSGVTNSPAGELSKKRVKRKGSEAGPSKDKKIARRDEETGKRLEKDRKTELAKSIRIKMRSTIGVGLDDPLPPPSKMSDPPSHNIALDSGNNPFVPDWNCQLNDEINRNWVAKISHQILEEALVGLHPRIPTTDMNFEIIDIAAKTAFVNMCKRYTQENDPKGVERRDRYTKKRRRWARKDLKQKRRKRSAVDPSFQDVHIPPSALHLDYMSSEYSSAGEETDPDTEVASTLRKEKWEAMLKKQAEDDHHVPNGKGGWAVGISEKVLEVRTPRWRSEELNDIYRRLDAHANQFSDTRASGSMAKSKSISILGESSSGQITVRPGHVAPSHRRFTMSPGFMRKGGLPRDLGEGWMWASGVGGIWAEDAAHWIGAASAEQEGDRDDPVQGDLLIADSGEDIVGLGDEIEGENEMEEARLGLVSALEGL</sequence>
<feature type="compositionally biased region" description="Basic residues" evidence="1">
    <location>
        <begin position="312"/>
        <end position="332"/>
    </location>
</feature>
<keyword evidence="3" id="KW-1185">Reference proteome</keyword>
<reference evidence="2 3" key="1">
    <citation type="submission" date="2024-01" db="EMBL/GenBank/DDBJ databases">
        <title>Comparative genomics of Cryptococcus and Kwoniella reveals pathogenesis evolution and contrasting modes of karyotype evolution via chromosome fusion or intercentromeric recombination.</title>
        <authorList>
            <person name="Coelho M.A."/>
            <person name="David-Palma M."/>
            <person name="Shea T."/>
            <person name="Bowers K."/>
            <person name="McGinley-Smith S."/>
            <person name="Mohammad A.W."/>
            <person name="Gnirke A."/>
            <person name="Yurkov A.M."/>
            <person name="Nowrousian M."/>
            <person name="Sun S."/>
            <person name="Cuomo C.A."/>
            <person name="Heitman J."/>
        </authorList>
    </citation>
    <scope>NUCLEOTIDE SEQUENCE [LARGE SCALE GENOMIC DNA]</scope>
    <source>
        <strain evidence="2">CBS 11374</strain>
    </source>
</reference>
<feature type="region of interest" description="Disordered" evidence="1">
    <location>
        <begin position="128"/>
        <end position="194"/>
    </location>
</feature>
<protein>
    <recommendedName>
        <fullName evidence="4">Rrn9 domain-containing protein</fullName>
    </recommendedName>
</protein>
<feature type="compositionally biased region" description="Basic and acidic residues" evidence="1">
    <location>
        <begin position="163"/>
        <end position="194"/>
    </location>
</feature>
<feature type="compositionally biased region" description="Polar residues" evidence="1">
    <location>
        <begin position="131"/>
        <end position="151"/>
    </location>
</feature>
<feature type="region of interest" description="Disordered" evidence="1">
    <location>
        <begin position="48"/>
        <end position="77"/>
    </location>
</feature>
<feature type="region of interest" description="Disordered" evidence="1">
    <location>
        <begin position="302"/>
        <end position="341"/>
    </location>
</feature>
<evidence type="ECO:0000256" key="1">
    <source>
        <dbReference type="SAM" id="MobiDB-lite"/>
    </source>
</evidence>
<dbReference type="EMBL" id="CP141884">
    <property type="protein sequence ID" value="WRT66781.1"/>
    <property type="molecule type" value="Genomic_DNA"/>
</dbReference>
<evidence type="ECO:0000313" key="2">
    <source>
        <dbReference type="EMBL" id="WRT66781.1"/>
    </source>
</evidence>